<dbReference type="AlphaFoldDB" id="A0A7Y0N3W2"/>
<dbReference type="EMBL" id="JABCMA010001278">
    <property type="protein sequence ID" value="NMR77997.1"/>
    <property type="molecule type" value="Genomic_DNA"/>
</dbReference>
<dbReference type="GO" id="GO:0046872">
    <property type="term" value="F:metal ion binding"/>
    <property type="evidence" value="ECO:0007669"/>
    <property type="project" value="UniProtKB-KW"/>
</dbReference>
<keyword evidence="8" id="KW-0414">Isoprene biosynthesis</keyword>
<gene>
    <name evidence="10" type="ORF">HKB35_30940</name>
</gene>
<evidence type="ECO:0000256" key="2">
    <source>
        <dbReference type="ARBA" id="ARBA00011738"/>
    </source>
</evidence>
<evidence type="ECO:0000313" key="11">
    <source>
        <dbReference type="Proteomes" id="UP000565155"/>
    </source>
</evidence>
<keyword evidence="5" id="KW-0460">Magnesium</keyword>
<comment type="caution">
    <text evidence="10">The sequence shown here is derived from an EMBL/GenBank/DDBJ whole genome shotgun (WGS) entry which is preliminary data.</text>
</comment>
<sequence>ILSFGTFLPNALEAAENLNATVADMRFVKPLDEALIRQLADEHDVLVTLEENAIAGGAGAGVVEFMMKEKIIKPVLNLGLPDKFIHQGTQEELHEELGLDAKGIEKSIAEYLAK</sequence>
<evidence type="ECO:0000256" key="7">
    <source>
        <dbReference type="ARBA" id="ARBA00023052"/>
    </source>
</evidence>
<keyword evidence="7" id="KW-0786">Thiamine pyrophosphate</keyword>
<dbReference type="SUPFAM" id="SSF52922">
    <property type="entry name" value="TK C-terminal domain-like"/>
    <property type="match status" value="1"/>
</dbReference>
<dbReference type="Pfam" id="PF02780">
    <property type="entry name" value="Transketolase_C"/>
    <property type="match status" value="1"/>
</dbReference>
<dbReference type="RefSeq" id="WP_282961059.1">
    <property type="nucleotide sequence ID" value="NZ_JABCMA010001278.1"/>
</dbReference>
<dbReference type="InterPro" id="IPR033248">
    <property type="entry name" value="Transketolase_C"/>
</dbReference>
<dbReference type="EC" id="2.2.1.7" evidence="10"/>
<feature type="domain" description="Transketolase C-terminal" evidence="9">
    <location>
        <begin position="1"/>
        <end position="104"/>
    </location>
</feature>
<evidence type="ECO:0000256" key="4">
    <source>
        <dbReference type="ARBA" id="ARBA00022723"/>
    </source>
</evidence>
<evidence type="ECO:0000259" key="9">
    <source>
        <dbReference type="Pfam" id="PF02780"/>
    </source>
</evidence>
<keyword evidence="6" id="KW-0784">Thiamine biosynthesis</keyword>
<dbReference type="Gene3D" id="3.40.50.920">
    <property type="match status" value="1"/>
</dbReference>
<dbReference type="GO" id="GO:0019288">
    <property type="term" value="P:isopentenyl diphosphate biosynthetic process, methylerythritol 4-phosphate pathway"/>
    <property type="evidence" value="ECO:0007669"/>
    <property type="project" value="TreeGrafter"/>
</dbReference>
<dbReference type="InterPro" id="IPR005477">
    <property type="entry name" value="Dxylulose-5-P_synthase"/>
</dbReference>
<dbReference type="InterPro" id="IPR009014">
    <property type="entry name" value="Transketo_C/PFOR_II"/>
</dbReference>
<proteinExistence type="predicted"/>
<name>A0A7Y0N3W2_VIBAL</name>
<evidence type="ECO:0000313" key="10">
    <source>
        <dbReference type="EMBL" id="NMR77997.1"/>
    </source>
</evidence>
<keyword evidence="3 10" id="KW-0808">Transferase</keyword>
<dbReference type="PANTHER" id="PTHR43322:SF5">
    <property type="entry name" value="1-DEOXY-D-XYLULOSE-5-PHOSPHATE SYNTHASE, CHLOROPLASTIC"/>
    <property type="match status" value="1"/>
</dbReference>
<dbReference type="GO" id="GO:0008661">
    <property type="term" value="F:1-deoxy-D-xylulose-5-phosphate synthase activity"/>
    <property type="evidence" value="ECO:0007669"/>
    <property type="project" value="UniProtKB-EC"/>
</dbReference>
<dbReference type="FunFam" id="3.40.50.920:FF:000002">
    <property type="entry name" value="1-deoxy-D-xylulose-5-phosphate synthase"/>
    <property type="match status" value="1"/>
</dbReference>
<keyword evidence="4" id="KW-0479">Metal-binding</keyword>
<organism evidence="10 11">
    <name type="scientific">Vibrio alginolyticus</name>
    <dbReference type="NCBI Taxonomy" id="663"/>
    <lineage>
        <taxon>Bacteria</taxon>
        <taxon>Pseudomonadati</taxon>
        <taxon>Pseudomonadota</taxon>
        <taxon>Gammaproteobacteria</taxon>
        <taxon>Vibrionales</taxon>
        <taxon>Vibrionaceae</taxon>
        <taxon>Vibrio</taxon>
    </lineage>
</organism>
<dbReference type="GO" id="GO:0009228">
    <property type="term" value="P:thiamine biosynthetic process"/>
    <property type="evidence" value="ECO:0007669"/>
    <property type="project" value="UniProtKB-KW"/>
</dbReference>
<dbReference type="Proteomes" id="UP000565155">
    <property type="component" value="Unassembled WGS sequence"/>
</dbReference>
<evidence type="ECO:0000256" key="3">
    <source>
        <dbReference type="ARBA" id="ARBA00022679"/>
    </source>
</evidence>
<evidence type="ECO:0000256" key="5">
    <source>
        <dbReference type="ARBA" id="ARBA00022842"/>
    </source>
</evidence>
<reference evidence="10 11" key="1">
    <citation type="submission" date="2020-04" db="EMBL/GenBank/DDBJ databases">
        <title>Whole-genome sequencing of Vibrio spp. from China reveals different genetic environments of blaCTX-M-14 among diverse lineages.</title>
        <authorList>
            <person name="Zheng Z."/>
            <person name="Ye L."/>
            <person name="Chen S."/>
        </authorList>
    </citation>
    <scope>NUCLEOTIDE SEQUENCE [LARGE SCALE GENOMIC DNA]</scope>
    <source>
        <strain evidence="10 11">Vb1636</strain>
    </source>
</reference>
<feature type="non-terminal residue" evidence="10">
    <location>
        <position position="1"/>
    </location>
</feature>
<comment type="subunit">
    <text evidence="2">Homodimer.</text>
</comment>
<accession>A0A7Y0N3W2</accession>
<evidence type="ECO:0000256" key="1">
    <source>
        <dbReference type="ARBA" id="ARBA00001946"/>
    </source>
</evidence>
<comment type="cofactor">
    <cofactor evidence="1">
        <name>Mg(2+)</name>
        <dbReference type="ChEBI" id="CHEBI:18420"/>
    </cofactor>
</comment>
<evidence type="ECO:0000256" key="8">
    <source>
        <dbReference type="ARBA" id="ARBA00023229"/>
    </source>
</evidence>
<dbReference type="GO" id="GO:0005829">
    <property type="term" value="C:cytosol"/>
    <property type="evidence" value="ECO:0007669"/>
    <property type="project" value="TreeGrafter"/>
</dbReference>
<evidence type="ECO:0000256" key="6">
    <source>
        <dbReference type="ARBA" id="ARBA00022977"/>
    </source>
</evidence>
<dbReference type="GO" id="GO:0016114">
    <property type="term" value="P:terpenoid biosynthetic process"/>
    <property type="evidence" value="ECO:0007669"/>
    <property type="project" value="InterPro"/>
</dbReference>
<dbReference type="PANTHER" id="PTHR43322">
    <property type="entry name" value="1-D-DEOXYXYLULOSE 5-PHOSPHATE SYNTHASE-RELATED"/>
    <property type="match status" value="1"/>
</dbReference>
<protein>
    <submittedName>
        <fullName evidence="10">1-deoxy-D-xylulose-5-phosphate synthase</fullName>
        <ecNumber evidence="10">2.2.1.7</ecNumber>
    </submittedName>
</protein>